<keyword evidence="6" id="KW-1185">Reference proteome</keyword>
<feature type="short sequence motif" description="GXSXG" evidence="2">
    <location>
        <begin position="133"/>
        <end position="137"/>
    </location>
</feature>
<feature type="transmembrane region" description="Helical" evidence="3">
    <location>
        <begin position="12"/>
        <end position="29"/>
    </location>
</feature>
<organism evidence="5 6">
    <name type="scientific">Candidatus Sulfobium mesophilum</name>
    <dbReference type="NCBI Taxonomy" id="2016548"/>
    <lineage>
        <taxon>Bacteria</taxon>
        <taxon>Pseudomonadati</taxon>
        <taxon>Nitrospirota</taxon>
        <taxon>Nitrospiria</taxon>
        <taxon>Nitrospirales</taxon>
        <taxon>Nitrospiraceae</taxon>
        <taxon>Candidatus Sulfobium</taxon>
    </lineage>
</organism>
<protein>
    <submittedName>
        <fullName evidence="5">Putative esterase of the alpha-beta hydrolase superfamily</fullName>
    </submittedName>
</protein>
<dbReference type="Proteomes" id="UP000245125">
    <property type="component" value="Unassembled WGS sequence"/>
</dbReference>
<evidence type="ECO:0000256" key="2">
    <source>
        <dbReference type="PROSITE-ProRule" id="PRU01161"/>
    </source>
</evidence>
<feature type="active site" description="Proton acceptor" evidence="2">
    <location>
        <position position="279"/>
    </location>
</feature>
<gene>
    <name evidence="5" type="ORF">NBG4_760002</name>
</gene>
<keyword evidence="3" id="KW-0472">Membrane</keyword>
<evidence type="ECO:0000256" key="3">
    <source>
        <dbReference type="SAM" id="Phobius"/>
    </source>
</evidence>
<keyword evidence="2" id="KW-0442">Lipid degradation</keyword>
<feature type="short sequence motif" description="GXGXXG" evidence="2">
    <location>
        <begin position="104"/>
        <end position="109"/>
    </location>
</feature>
<reference evidence="6" key="1">
    <citation type="submission" date="2018-03" db="EMBL/GenBank/DDBJ databases">
        <authorList>
            <person name="Zecchin S."/>
        </authorList>
    </citation>
    <scope>NUCLEOTIDE SEQUENCE [LARGE SCALE GENOMIC DNA]</scope>
</reference>
<sequence>MTRKESIRENNINYSAVMTVVLTIFVMFLQGCATPARLPAVPQGLEDQAQVPGLADVRYRVGFEKDMAAMEKEGIEAYKRELENFKATGHSDQLPPAVFLAVSGGGDAGAFGAGLLCGWTAAGNRPEFKLVTGISTGALIGPFAFLGSSYDSQLKEFYTTISPKDIHEKRGPFAVITDDALASNQPLMKLVEKAVTKDMMDAIAAEYKKGRLFLVATVDLDAHQGIIWNMTKIAASSDPRAVDLFRRILIASASIPGAFPPMMIDVEVGGVKYQEMHVDGGTMAQVFLYPPSLNIKEWERKEKVGTRERKLYIIRNSRLDPEWAQVDRRTLSIIGQAISSLIQTQGIGDLYRIYLTAQKDGIDYNLSYIPASFKVPKKEEFDTEYMRQLFDTGYGMAVKGYPWQKKPPYYQPPTSSDSK</sequence>
<keyword evidence="1 2" id="KW-0443">Lipid metabolism</keyword>
<dbReference type="Pfam" id="PF01734">
    <property type="entry name" value="Patatin"/>
    <property type="match status" value="1"/>
</dbReference>
<name>A0A2U3QKF0_9BACT</name>
<proteinExistence type="predicted"/>
<evidence type="ECO:0000259" key="4">
    <source>
        <dbReference type="PROSITE" id="PS51635"/>
    </source>
</evidence>
<evidence type="ECO:0000256" key="1">
    <source>
        <dbReference type="ARBA" id="ARBA00023098"/>
    </source>
</evidence>
<dbReference type="GO" id="GO:0016787">
    <property type="term" value="F:hydrolase activity"/>
    <property type="evidence" value="ECO:0007669"/>
    <property type="project" value="UniProtKB-UniRule"/>
</dbReference>
<dbReference type="AlphaFoldDB" id="A0A2U3QKF0"/>
<keyword evidence="3" id="KW-0812">Transmembrane</keyword>
<dbReference type="GO" id="GO:0016042">
    <property type="term" value="P:lipid catabolic process"/>
    <property type="evidence" value="ECO:0007669"/>
    <property type="project" value="UniProtKB-UniRule"/>
</dbReference>
<dbReference type="SUPFAM" id="SSF52151">
    <property type="entry name" value="FabD/lysophospholipase-like"/>
    <property type="match status" value="1"/>
</dbReference>
<dbReference type="EMBL" id="OUUY01000126">
    <property type="protein sequence ID" value="SPQ01855.1"/>
    <property type="molecule type" value="Genomic_DNA"/>
</dbReference>
<keyword evidence="2 5" id="KW-0378">Hydrolase</keyword>
<dbReference type="PROSITE" id="PS51635">
    <property type="entry name" value="PNPLA"/>
    <property type="match status" value="1"/>
</dbReference>
<dbReference type="InterPro" id="IPR002641">
    <property type="entry name" value="PNPLA_dom"/>
</dbReference>
<accession>A0A2U3QKF0</accession>
<feature type="domain" description="PNPLA" evidence="4">
    <location>
        <begin position="100"/>
        <end position="295"/>
    </location>
</feature>
<feature type="active site" description="Nucleophile" evidence="2">
    <location>
        <position position="135"/>
    </location>
</feature>
<dbReference type="InterPro" id="IPR016035">
    <property type="entry name" value="Acyl_Trfase/lysoPLipase"/>
</dbReference>
<evidence type="ECO:0000313" key="6">
    <source>
        <dbReference type="Proteomes" id="UP000245125"/>
    </source>
</evidence>
<keyword evidence="3" id="KW-1133">Transmembrane helix</keyword>
<feature type="short sequence motif" description="DGA/G" evidence="2">
    <location>
        <begin position="279"/>
        <end position="281"/>
    </location>
</feature>
<dbReference type="PROSITE" id="PS51257">
    <property type="entry name" value="PROKAR_LIPOPROTEIN"/>
    <property type="match status" value="1"/>
</dbReference>
<evidence type="ECO:0000313" key="5">
    <source>
        <dbReference type="EMBL" id="SPQ01855.1"/>
    </source>
</evidence>
<dbReference type="Gene3D" id="3.40.1090.10">
    <property type="entry name" value="Cytosolic phospholipase A2 catalytic domain"/>
    <property type="match status" value="1"/>
</dbReference>